<dbReference type="AlphaFoldDB" id="A0A381Q3A8"/>
<dbReference type="EMBL" id="UINC01001191">
    <property type="protein sequence ID" value="SUZ73802.1"/>
    <property type="molecule type" value="Genomic_DNA"/>
</dbReference>
<proteinExistence type="predicted"/>
<evidence type="ECO:0000313" key="1">
    <source>
        <dbReference type="EMBL" id="SUZ73802.1"/>
    </source>
</evidence>
<organism evidence="1">
    <name type="scientific">marine metagenome</name>
    <dbReference type="NCBI Taxonomy" id="408172"/>
    <lineage>
        <taxon>unclassified sequences</taxon>
        <taxon>metagenomes</taxon>
        <taxon>ecological metagenomes</taxon>
    </lineage>
</organism>
<protein>
    <submittedName>
        <fullName evidence="1">Uncharacterized protein</fullName>
    </submittedName>
</protein>
<sequence>MNLEKRLQWFFERKLIMLFLWEERFLNPLIADELQRLTASGLLEDEDTLHLMEKILPDLTTQLPTGMYFPVPISRALKQENDFTSELAMRFHYDFIRIDQQQKWCLREKYISGKVLALFESNLFFEKESELYFVEYWSDHRWDKCYLECEITPMRALAIELVQEEFKLQLNNQQTDSLDLDSFRIDKKERCFVLSQTYGEVMLADAPRFWLLNHLDESGSYFVFGDRHFPLTFSG</sequence>
<reference evidence="1" key="1">
    <citation type="submission" date="2018-05" db="EMBL/GenBank/DDBJ databases">
        <authorList>
            <person name="Lanie J.A."/>
            <person name="Ng W.-L."/>
            <person name="Kazmierczak K.M."/>
            <person name="Andrzejewski T.M."/>
            <person name="Davidsen T.M."/>
            <person name="Wayne K.J."/>
            <person name="Tettelin H."/>
            <person name="Glass J.I."/>
            <person name="Rusch D."/>
            <person name="Podicherti R."/>
            <person name="Tsui H.-C.T."/>
            <person name="Winkler M.E."/>
        </authorList>
    </citation>
    <scope>NUCLEOTIDE SEQUENCE</scope>
</reference>
<name>A0A381Q3A8_9ZZZZ</name>
<gene>
    <name evidence="1" type="ORF">METZ01_LOCUS26656</name>
</gene>
<accession>A0A381Q3A8</accession>